<reference evidence="1" key="1">
    <citation type="submission" date="2023-10" db="EMBL/GenBank/DDBJ databases">
        <authorList>
            <person name="Hackl T."/>
        </authorList>
    </citation>
    <scope>NUCLEOTIDE SEQUENCE</scope>
</reference>
<organism evidence="1 2">
    <name type="scientific">Anthostomella pinea</name>
    <dbReference type="NCBI Taxonomy" id="933095"/>
    <lineage>
        <taxon>Eukaryota</taxon>
        <taxon>Fungi</taxon>
        <taxon>Dikarya</taxon>
        <taxon>Ascomycota</taxon>
        <taxon>Pezizomycotina</taxon>
        <taxon>Sordariomycetes</taxon>
        <taxon>Xylariomycetidae</taxon>
        <taxon>Xylariales</taxon>
        <taxon>Xylariaceae</taxon>
        <taxon>Anthostomella</taxon>
    </lineage>
</organism>
<keyword evidence="2" id="KW-1185">Reference proteome</keyword>
<comment type="caution">
    <text evidence="1">The sequence shown here is derived from an EMBL/GenBank/DDBJ whole genome shotgun (WGS) entry which is preliminary data.</text>
</comment>
<gene>
    <name evidence="1" type="ORF">KHLLAP_LOCUS5621</name>
</gene>
<sequence length="199" mass="22786">MWYSNCRTVHDPAFCIGPLVGGVLKRHCLICGDSHVIEDCAYKTPTWVYYVLLYCRQGRCMVTIRIDLSHVPLHPVFETVASQGKGFATENYQQALKRAIRRNEKFDWKSQKDATPQLLINQAVSGLLPTDPTRKKYGPEATAGGKDNRYHIEYVNERQETVRRVMGEDFLFEVQPPKIRLPARTLYFPDPFSGRPPGI</sequence>
<evidence type="ECO:0000313" key="1">
    <source>
        <dbReference type="EMBL" id="CAJ2505153.1"/>
    </source>
</evidence>
<protein>
    <submittedName>
        <fullName evidence="1">Uu.00g125470.m01.CDS01</fullName>
    </submittedName>
</protein>
<evidence type="ECO:0000313" key="2">
    <source>
        <dbReference type="Proteomes" id="UP001295740"/>
    </source>
</evidence>
<dbReference type="AlphaFoldDB" id="A0AAI8VHP3"/>
<dbReference type="Proteomes" id="UP001295740">
    <property type="component" value="Unassembled WGS sequence"/>
</dbReference>
<dbReference type="EMBL" id="CAUWAG010000007">
    <property type="protein sequence ID" value="CAJ2505153.1"/>
    <property type="molecule type" value="Genomic_DNA"/>
</dbReference>
<name>A0AAI8VHP3_9PEZI</name>
<proteinExistence type="predicted"/>
<accession>A0AAI8VHP3</accession>